<dbReference type="EMBL" id="CM031822">
    <property type="protein sequence ID" value="KAG6628665.1"/>
    <property type="molecule type" value="Genomic_DNA"/>
</dbReference>
<comment type="caution">
    <text evidence="6">The sequence shown here is derived from an EMBL/GenBank/DDBJ whole genome shotgun (WGS) entry which is preliminary data.</text>
</comment>
<comment type="similarity">
    <text evidence="2">Belongs to the ycf68 family.</text>
</comment>
<keyword evidence="7" id="KW-1185">Reference proteome</keyword>
<proteinExistence type="inferred from homology"/>
<sequence length="108" mass="11974">MDSSMCSSTPDLEILLLRMIDGMIQMRSNIDLTFYSLVGSGRSQGDHHGSSLPREPISLSLMNNPKRRDSIVGCCTQISCVQFANAYLILVIGKNLLFSTFKYSTPHT</sequence>
<organism evidence="6 7">
    <name type="scientific">Carya illinoinensis</name>
    <name type="common">Pecan</name>
    <dbReference type="NCBI Taxonomy" id="32201"/>
    <lineage>
        <taxon>Eukaryota</taxon>
        <taxon>Viridiplantae</taxon>
        <taxon>Streptophyta</taxon>
        <taxon>Embryophyta</taxon>
        <taxon>Tracheophyta</taxon>
        <taxon>Spermatophyta</taxon>
        <taxon>Magnoliopsida</taxon>
        <taxon>eudicotyledons</taxon>
        <taxon>Gunneridae</taxon>
        <taxon>Pentapetalae</taxon>
        <taxon>rosids</taxon>
        <taxon>fabids</taxon>
        <taxon>Fagales</taxon>
        <taxon>Juglandaceae</taxon>
        <taxon>Carya</taxon>
    </lineage>
</organism>
<dbReference type="Proteomes" id="UP000811609">
    <property type="component" value="Chromosome 14"/>
</dbReference>
<comment type="subcellular location">
    <subcellularLocation>
        <location evidence="1">Plastid</location>
        <location evidence="1">Chloroplast</location>
    </subcellularLocation>
</comment>
<evidence type="ECO:0000256" key="5">
    <source>
        <dbReference type="ARBA" id="ARBA00022640"/>
    </source>
</evidence>
<keyword evidence="4" id="KW-0150">Chloroplast</keyword>
<evidence type="ECO:0000256" key="1">
    <source>
        <dbReference type="ARBA" id="ARBA00004229"/>
    </source>
</evidence>
<reference evidence="6" key="1">
    <citation type="submission" date="2020-12" db="EMBL/GenBank/DDBJ databases">
        <title>WGS assembly of Carya illinoinensis cv. Pawnee.</title>
        <authorList>
            <person name="Platts A."/>
            <person name="Shu S."/>
            <person name="Wright S."/>
            <person name="Barry K."/>
            <person name="Edger P."/>
            <person name="Pires J.C."/>
            <person name="Schmutz J."/>
        </authorList>
    </citation>
    <scope>NUCLEOTIDE SEQUENCE</scope>
    <source>
        <tissue evidence="6">Leaf</tissue>
    </source>
</reference>
<evidence type="ECO:0000313" key="7">
    <source>
        <dbReference type="Proteomes" id="UP000811609"/>
    </source>
</evidence>
<dbReference type="InterPro" id="IPR022546">
    <property type="entry name" value="Uncharacterised_Ycf68"/>
</dbReference>
<evidence type="ECO:0000313" key="6">
    <source>
        <dbReference type="EMBL" id="KAG6628665.1"/>
    </source>
</evidence>
<dbReference type="Pfam" id="PF10839">
    <property type="entry name" value="DUF2647"/>
    <property type="match status" value="1"/>
</dbReference>
<protein>
    <recommendedName>
        <fullName evidence="3">Uncharacterized protein ycf68</fullName>
    </recommendedName>
</protein>
<evidence type="ECO:0000256" key="3">
    <source>
        <dbReference type="ARBA" id="ARBA00021456"/>
    </source>
</evidence>
<accession>A0A8T1NE67</accession>
<gene>
    <name evidence="6" type="ORF">CIPAW_14G028800</name>
</gene>
<dbReference type="GO" id="GO:0009507">
    <property type="term" value="C:chloroplast"/>
    <property type="evidence" value="ECO:0007669"/>
    <property type="project" value="UniProtKB-SubCell"/>
</dbReference>
<evidence type="ECO:0000256" key="2">
    <source>
        <dbReference type="ARBA" id="ARBA00007638"/>
    </source>
</evidence>
<dbReference type="AlphaFoldDB" id="A0A8T1NE67"/>
<keyword evidence="5" id="KW-0934">Plastid</keyword>
<evidence type="ECO:0000256" key="4">
    <source>
        <dbReference type="ARBA" id="ARBA00022528"/>
    </source>
</evidence>
<name>A0A8T1NE67_CARIL</name>